<dbReference type="InterPro" id="IPR013563">
    <property type="entry name" value="Oligopep_ABC_C"/>
</dbReference>
<proteinExistence type="inferred from homology"/>
<dbReference type="eggNOG" id="COG4608">
    <property type="taxonomic scope" value="Bacteria"/>
</dbReference>
<dbReference type="InterPro" id="IPR017871">
    <property type="entry name" value="ABC_transporter-like_CS"/>
</dbReference>
<dbReference type="InterPro" id="IPR003439">
    <property type="entry name" value="ABC_transporter-like_ATP-bd"/>
</dbReference>
<dbReference type="Pfam" id="PF00005">
    <property type="entry name" value="ABC_tran"/>
    <property type="match status" value="1"/>
</dbReference>
<dbReference type="SUPFAM" id="SSF52540">
    <property type="entry name" value="P-loop containing nucleoside triphosphate hydrolases"/>
    <property type="match status" value="1"/>
</dbReference>
<evidence type="ECO:0000259" key="5">
    <source>
        <dbReference type="PROSITE" id="PS50893"/>
    </source>
</evidence>
<dbReference type="NCBIfam" id="TIGR01727">
    <property type="entry name" value="oligo_HPY"/>
    <property type="match status" value="1"/>
</dbReference>
<evidence type="ECO:0000256" key="2">
    <source>
        <dbReference type="ARBA" id="ARBA00022448"/>
    </source>
</evidence>
<evidence type="ECO:0000256" key="1">
    <source>
        <dbReference type="ARBA" id="ARBA00005417"/>
    </source>
</evidence>
<feature type="domain" description="ABC transporter" evidence="5">
    <location>
        <begin position="2"/>
        <end position="252"/>
    </location>
</feature>
<name>A0A084JD10_9CLOT</name>
<dbReference type="STRING" id="318464.IO99_08165"/>
<dbReference type="RefSeq" id="WP_035132125.1">
    <property type="nucleotide sequence ID" value="NZ_JPMD01000017.1"/>
</dbReference>
<evidence type="ECO:0000313" key="7">
    <source>
        <dbReference type="Proteomes" id="UP000028542"/>
    </source>
</evidence>
<comment type="similarity">
    <text evidence="1">Belongs to the ABC transporter superfamily.</text>
</comment>
<accession>A0A084JD10</accession>
<protein>
    <recommendedName>
        <fullName evidence="5">ABC transporter domain-containing protein</fullName>
    </recommendedName>
</protein>
<sequence>MIEVINLTKQFLIKDKIFGVNKGVVHAVNGVNFKIEKGETLGLVGESGSGKSTIGRLMLRLLEPSDGKIFLEGRDISTISNKEFRKLRKNLQIVFQNPYSALDYKMTIEDILIQPLQIHNIVKPLEYKKEVLRLLEMVGLSAQDAKKLPHEFSGGQRQRIAIAKALATRPKFVVCDESVSALDVSVQSQILNLIMDLQEEFGLSYLFISHDLSVIRHVSNKVAVMYLGKIVEKGSVDDIFDSPKHPYTEALMSASPVPEPSRSIDRIKLQGEIPSAMNIPSGCAFHNRCPKRVAKCETVEPELIELDNGRLVSCHLYEDGRSKNES</sequence>
<dbReference type="EMBL" id="JPMD01000017">
    <property type="protein sequence ID" value="KEZ86844.1"/>
    <property type="molecule type" value="Genomic_DNA"/>
</dbReference>
<dbReference type="GO" id="GO:0005524">
    <property type="term" value="F:ATP binding"/>
    <property type="evidence" value="ECO:0007669"/>
    <property type="project" value="UniProtKB-KW"/>
</dbReference>
<dbReference type="InterPro" id="IPR050319">
    <property type="entry name" value="ABC_transp_ATP-bind"/>
</dbReference>
<dbReference type="CDD" id="cd03257">
    <property type="entry name" value="ABC_NikE_OppD_transporters"/>
    <property type="match status" value="1"/>
</dbReference>
<dbReference type="AlphaFoldDB" id="A0A084JD10"/>
<gene>
    <name evidence="6" type="ORF">IO99_08165</name>
</gene>
<keyword evidence="4" id="KW-0067">ATP-binding</keyword>
<dbReference type="GO" id="GO:0055085">
    <property type="term" value="P:transmembrane transport"/>
    <property type="evidence" value="ECO:0007669"/>
    <property type="project" value="UniProtKB-ARBA"/>
</dbReference>
<dbReference type="SMART" id="SM00382">
    <property type="entry name" value="AAA"/>
    <property type="match status" value="1"/>
</dbReference>
<comment type="caution">
    <text evidence="6">The sequence shown here is derived from an EMBL/GenBank/DDBJ whole genome shotgun (WGS) entry which is preliminary data.</text>
</comment>
<dbReference type="Gene3D" id="3.40.50.300">
    <property type="entry name" value="P-loop containing nucleotide triphosphate hydrolases"/>
    <property type="match status" value="1"/>
</dbReference>
<evidence type="ECO:0000313" key="6">
    <source>
        <dbReference type="EMBL" id="KEZ86844.1"/>
    </source>
</evidence>
<dbReference type="PANTHER" id="PTHR43776:SF7">
    <property type="entry name" value="D,D-DIPEPTIDE TRANSPORT ATP-BINDING PROTEIN DDPF-RELATED"/>
    <property type="match status" value="1"/>
</dbReference>
<keyword evidence="3" id="KW-0547">Nucleotide-binding</keyword>
<dbReference type="Proteomes" id="UP000028542">
    <property type="component" value="Unassembled WGS sequence"/>
</dbReference>
<dbReference type="Pfam" id="PF08352">
    <property type="entry name" value="oligo_HPY"/>
    <property type="match status" value="1"/>
</dbReference>
<keyword evidence="2" id="KW-0813">Transport</keyword>
<dbReference type="InterPro" id="IPR027417">
    <property type="entry name" value="P-loop_NTPase"/>
</dbReference>
<organism evidence="6 7">
    <name type="scientific">Clostridium sulfidigenes</name>
    <dbReference type="NCBI Taxonomy" id="318464"/>
    <lineage>
        <taxon>Bacteria</taxon>
        <taxon>Bacillati</taxon>
        <taxon>Bacillota</taxon>
        <taxon>Clostridia</taxon>
        <taxon>Eubacteriales</taxon>
        <taxon>Clostridiaceae</taxon>
        <taxon>Clostridium</taxon>
    </lineage>
</organism>
<dbReference type="PANTHER" id="PTHR43776">
    <property type="entry name" value="TRANSPORT ATP-BINDING PROTEIN"/>
    <property type="match status" value="1"/>
</dbReference>
<reference evidence="6 7" key="1">
    <citation type="submission" date="2014-07" db="EMBL/GenBank/DDBJ databases">
        <title>Draft genome of Clostridium sulfidigenes 113A isolated from sediments associated with methane hydrate from Krishna Godavari basin.</title>
        <authorList>
            <person name="Honkalas V.S."/>
            <person name="Dabir A.P."/>
            <person name="Arora P."/>
            <person name="Dhakephalkar P.K."/>
        </authorList>
    </citation>
    <scope>NUCLEOTIDE SEQUENCE [LARGE SCALE GENOMIC DNA]</scope>
    <source>
        <strain evidence="6 7">113A</strain>
    </source>
</reference>
<dbReference type="PROSITE" id="PS50893">
    <property type="entry name" value="ABC_TRANSPORTER_2"/>
    <property type="match status" value="1"/>
</dbReference>
<dbReference type="GO" id="GO:0016887">
    <property type="term" value="F:ATP hydrolysis activity"/>
    <property type="evidence" value="ECO:0007669"/>
    <property type="project" value="InterPro"/>
</dbReference>
<dbReference type="InterPro" id="IPR003593">
    <property type="entry name" value="AAA+_ATPase"/>
</dbReference>
<keyword evidence="7" id="KW-1185">Reference proteome</keyword>
<dbReference type="PROSITE" id="PS00211">
    <property type="entry name" value="ABC_TRANSPORTER_1"/>
    <property type="match status" value="1"/>
</dbReference>
<evidence type="ECO:0000256" key="4">
    <source>
        <dbReference type="ARBA" id="ARBA00022840"/>
    </source>
</evidence>
<dbReference type="GO" id="GO:0015833">
    <property type="term" value="P:peptide transport"/>
    <property type="evidence" value="ECO:0007669"/>
    <property type="project" value="InterPro"/>
</dbReference>
<dbReference type="FunFam" id="3.40.50.300:FF:000016">
    <property type="entry name" value="Oligopeptide ABC transporter ATP-binding component"/>
    <property type="match status" value="1"/>
</dbReference>
<evidence type="ECO:0000256" key="3">
    <source>
        <dbReference type="ARBA" id="ARBA00022741"/>
    </source>
</evidence>